<keyword evidence="2" id="KW-1185">Reference proteome</keyword>
<dbReference type="AlphaFoldDB" id="A0A1X2HZZ6"/>
<reference evidence="1 2" key="1">
    <citation type="submission" date="2016-07" db="EMBL/GenBank/DDBJ databases">
        <title>Pervasive Adenine N6-methylation of Active Genes in Fungi.</title>
        <authorList>
            <consortium name="DOE Joint Genome Institute"/>
            <person name="Mondo S.J."/>
            <person name="Dannebaum R.O."/>
            <person name="Kuo R.C."/>
            <person name="Labutti K."/>
            <person name="Haridas S."/>
            <person name="Kuo A."/>
            <person name="Salamov A."/>
            <person name="Ahrendt S.R."/>
            <person name="Lipzen A."/>
            <person name="Sullivan W."/>
            <person name="Andreopoulos W.B."/>
            <person name="Clum A."/>
            <person name="Lindquist E."/>
            <person name="Daum C."/>
            <person name="Ramamoorthy G.K."/>
            <person name="Gryganskyi A."/>
            <person name="Culley D."/>
            <person name="Magnuson J.K."/>
            <person name="James T.Y."/>
            <person name="O'Malley M.A."/>
            <person name="Stajich J.E."/>
            <person name="Spatafora J.W."/>
            <person name="Visel A."/>
            <person name="Grigoriev I.V."/>
        </authorList>
    </citation>
    <scope>NUCLEOTIDE SEQUENCE [LARGE SCALE GENOMIC DNA]</scope>
    <source>
        <strain evidence="1 2">NRRL 1336</strain>
    </source>
</reference>
<dbReference type="EMBL" id="MCGE01000040">
    <property type="protein sequence ID" value="ORZ06203.1"/>
    <property type="molecule type" value="Genomic_DNA"/>
</dbReference>
<evidence type="ECO:0000313" key="1">
    <source>
        <dbReference type="EMBL" id="ORZ06203.1"/>
    </source>
</evidence>
<gene>
    <name evidence="1" type="ORF">BCR42DRAFT_397849</name>
</gene>
<sequence>MLWEAEYEKLKKKNDGWVRYGFPFDNASYCIVHTVVHRRSPAENCVLKFLERRPLSVSICFVFIYVGIRLVKSSSFVTSTRSDTCYYLQDKECSTLHCRPERLSHNSHLTKWTTFKFPQPTTCRWFKYSQ</sequence>
<accession>A0A1X2HZZ6</accession>
<organism evidence="1 2">
    <name type="scientific">Absidia repens</name>
    <dbReference type="NCBI Taxonomy" id="90262"/>
    <lineage>
        <taxon>Eukaryota</taxon>
        <taxon>Fungi</taxon>
        <taxon>Fungi incertae sedis</taxon>
        <taxon>Mucoromycota</taxon>
        <taxon>Mucoromycotina</taxon>
        <taxon>Mucoromycetes</taxon>
        <taxon>Mucorales</taxon>
        <taxon>Cunninghamellaceae</taxon>
        <taxon>Absidia</taxon>
    </lineage>
</organism>
<evidence type="ECO:0000313" key="2">
    <source>
        <dbReference type="Proteomes" id="UP000193560"/>
    </source>
</evidence>
<name>A0A1X2HZZ6_9FUNG</name>
<proteinExistence type="predicted"/>
<protein>
    <submittedName>
        <fullName evidence="1">Uncharacterized protein</fullName>
    </submittedName>
</protein>
<dbReference type="Proteomes" id="UP000193560">
    <property type="component" value="Unassembled WGS sequence"/>
</dbReference>
<comment type="caution">
    <text evidence="1">The sequence shown here is derived from an EMBL/GenBank/DDBJ whole genome shotgun (WGS) entry which is preliminary data.</text>
</comment>